<dbReference type="InterPro" id="IPR010982">
    <property type="entry name" value="Lambda_DNA-bd_dom_sf"/>
</dbReference>
<dbReference type="Gene3D" id="1.10.260.40">
    <property type="entry name" value="lambda repressor-like DNA-binding domains"/>
    <property type="match status" value="1"/>
</dbReference>
<organism evidence="3 4">
    <name type="scientific">Methanobrevibacter olleyae</name>
    <dbReference type="NCBI Taxonomy" id="294671"/>
    <lineage>
        <taxon>Archaea</taxon>
        <taxon>Methanobacteriati</taxon>
        <taxon>Methanobacteriota</taxon>
        <taxon>Methanomada group</taxon>
        <taxon>Methanobacteria</taxon>
        <taxon>Methanobacteriales</taxon>
        <taxon>Methanobacteriaceae</taxon>
        <taxon>Methanobrevibacter</taxon>
    </lineage>
</organism>
<evidence type="ECO:0000313" key="3">
    <source>
        <dbReference type="EMBL" id="MBE6512023.1"/>
    </source>
</evidence>
<dbReference type="GO" id="GO:0003677">
    <property type="term" value="F:DNA binding"/>
    <property type="evidence" value="ECO:0007669"/>
    <property type="project" value="UniProtKB-KW"/>
</dbReference>
<dbReference type="PANTHER" id="PTHR46558">
    <property type="entry name" value="TRACRIPTIONAL REGULATORY PROTEIN-RELATED-RELATED"/>
    <property type="match status" value="1"/>
</dbReference>
<dbReference type="InterPro" id="IPR001387">
    <property type="entry name" value="Cro/C1-type_HTH"/>
</dbReference>
<dbReference type="Pfam" id="PF01381">
    <property type="entry name" value="HTH_3"/>
    <property type="match status" value="1"/>
</dbReference>
<dbReference type="SUPFAM" id="SSF47413">
    <property type="entry name" value="lambda repressor-like DNA-binding domains"/>
    <property type="match status" value="1"/>
</dbReference>
<reference evidence="3" key="1">
    <citation type="submission" date="2019-04" db="EMBL/GenBank/DDBJ databases">
        <title>Evolution of Biomass-Degrading Anaerobic Consortia Revealed by Metagenomics.</title>
        <authorList>
            <person name="Peng X."/>
        </authorList>
    </citation>
    <scope>NUCLEOTIDE SEQUENCE</scope>
    <source>
        <strain evidence="3">SIG14</strain>
    </source>
</reference>
<evidence type="ECO:0000256" key="1">
    <source>
        <dbReference type="ARBA" id="ARBA00023125"/>
    </source>
</evidence>
<evidence type="ECO:0000313" key="4">
    <source>
        <dbReference type="Proteomes" id="UP000732619"/>
    </source>
</evidence>
<sequence length="78" mass="9032">MKTIIRYLRQEIKLSQQDLAESVGVTRQTINALENGRYNPSLLLAYKITQILNEATYGEDKDSYLSIEDIFKFSDDEL</sequence>
<gene>
    <name evidence="3" type="ORF">E7Z75_02570</name>
</gene>
<name>A0A8T3VLL7_METOL</name>
<dbReference type="CDD" id="cd00093">
    <property type="entry name" value="HTH_XRE"/>
    <property type="match status" value="1"/>
</dbReference>
<dbReference type="PANTHER" id="PTHR46558:SF4">
    <property type="entry name" value="DNA-BIDING PHAGE PROTEIN"/>
    <property type="match status" value="1"/>
</dbReference>
<dbReference type="AlphaFoldDB" id="A0A8T3VLL7"/>
<proteinExistence type="predicted"/>
<dbReference type="SMART" id="SM00530">
    <property type="entry name" value="HTH_XRE"/>
    <property type="match status" value="1"/>
</dbReference>
<accession>A0A8T3VLL7</accession>
<dbReference type="EMBL" id="SUTG01000006">
    <property type="protein sequence ID" value="MBE6512023.1"/>
    <property type="molecule type" value="Genomic_DNA"/>
</dbReference>
<comment type="caution">
    <text evidence="3">The sequence shown here is derived from an EMBL/GenBank/DDBJ whole genome shotgun (WGS) entry which is preliminary data.</text>
</comment>
<dbReference type="Proteomes" id="UP000732619">
    <property type="component" value="Unassembled WGS sequence"/>
</dbReference>
<dbReference type="PROSITE" id="PS50943">
    <property type="entry name" value="HTH_CROC1"/>
    <property type="match status" value="1"/>
</dbReference>
<keyword evidence="1" id="KW-0238">DNA-binding</keyword>
<feature type="domain" description="HTH cro/C1-type" evidence="2">
    <location>
        <begin position="5"/>
        <end position="53"/>
    </location>
</feature>
<protein>
    <submittedName>
        <fullName evidence="3">Helix-turn-helix transcriptional regulator</fullName>
    </submittedName>
</protein>
<evidence type="ECO:0000259" key="2">
    <source>
        <dbReference type="PROSITE" id="PS50943"/>
    </source>
</evidence>